<reference evidence="1" key="1">
    <citation type="submission" date="2021-09" db="EMBL/GenBank/DDBJ databases">
        <authorList>
            <consortium name="AG Swart"/>
            <person name="Singh M."/>
            <person name="Singh A."/>
            <person name="Seah K."/>
            <person name="Emmerich C."/>
        </authorList>
    </citation>
    <scope>NUCLEOTIDE SEQUENCE</scope>
    <source>
        <strain evidence="1">ATCC30299</strain>
    </source>
</reference>
<protein>
    <submittedName>
        <fullName evidence="1">Uncharacterized protein</fullName>
    </submittedName>
</protein>
<evidence type="ECO:0000313" key="1">
    <source>
        <dbReference type="EMBL" id="CAG9330206.1"/>
    </source>
</evidence>
<keyword evidence="2" id="KW-1185">Reference proteome</keyword>
<comment type="caution">
    <text evidence="1">The sequence shown here is derived from an EMBL/GenBank/DDBJ whole genome shotgun (WGS) entry which is preliminary data.</text>
</comment>
<organism evidence="1 2">
    <name type="scientific">Blepharisma stoltei</name>
    <dbReference type="NCBI Taxonomy" id="1481888"/>
    <lineage>
        <taxon>Eukaryota</taxon>
        <taxon>Sar</taxon>
        <taxon>Alveolata</taxon>
        <taxon>Ciliophora</taxon>
        <taxon>Postciliodesmatophora</taxon>
        <taxon>Heterotrichea</taxon>
        <taxon>Heterotrichida</taxon>
        <taxon>Blepharismidae</taxon>
        <taxon>Blepharisma</taxon>
    </lineage>
</organism>
<evidence type="ECO:0000313" key="2">
    <source>
        <dbReference type="Proteomes" id="UP001162131"/>
    </source>
</evidence>
<gene>
    <name evidence="1" type="ORF">BSTOLATCC_MIC50806</name>
</gene>
<dbReference type="EMBL" id="CAJZBQ010000051">
    <property type="protein sequence ID" value="CAG9330206.1"/>
    <property type="molecule type" value="Genomic_DNA"/>
</dbReference>
<dbReference type="AlphaFoldDB" id="A0AAU9JXE7"/>
<name>A0AAU9JXE7_9CILI</name>
<proteinExistence type="predicted"/>
<sequence length="700" mass="81306">MKILNVKLTKGGREYHASIAVSKDMPVEEFMNLLSASLPIPDSIIIGFKDIEGVLVIPSLICREPEILRTDDYDLILRDKSQPSRPTSANLRQPEEQLSHILSSIRLKYHLSEDEFTSLRSWIRENNRTVHQILQNYLRENNVEGFSDWIFNSSRSHRKNIENDEEIKEELKINRSQVNLERPQTTRANMRPMTRDDDMRRGYQKYIQVVIELEQRGLLDQKDLGVIKALILRDNKDAMRELGSYFMHGISLDELGIRLQRVADKLSSGMERPSSPIPRKKELHLLVESLVKANLPSKEDIDILNNLIADENEFVFSAFDVFESDRDQEELIDSLLRAIKKQKKNNKEPLPSNSFYPDPPPIETAPHTQEIDYNFMWKIIQDFNIGENWSFELKGTLKALMQSASKIMQVAFEQFIKNEDNDLLEEELKNIVNLYFHVLMAQCFTPRHIKMIKNQEKLGSLEDISQKFANDGNVYKFFIGIIELLDLKDVQNPRNRILEHVAHLLEDNENIEDPLDAYDTLTNILSNSKNLSDFSQILTRLYEDQNPELIGIIQSYHNGAPIEGVEEDLLKLIAKNKNDEDFGSDLIDIIQSDFTEEQLFLIRDLISNKDPCLFDAYENYQNSKNKEDLIKALGSLINTPDNEFLVFIQENFDEEKQEKLIKMMNEQDSRLKSAISLYDFTTDKDSLIETLNFLLREDPN</sequence>
<dbReference type="Proteomes" id="UP001162131">
    <property type="component" value="Unassembled WGS sequence"/>
</dbReference>
<accession>A0AAU9JXE7</accession>